<dbReference type="SUPFAM" id="SSF52540">
    <property type="entry name" value="P-loop containing nucleoside triphosphate hydrolases"/>
    <property type="match status" value="1"/>
</dbReference>
<evidence type="ECO:0000259" key="2">
    <source>
        <dbReference type="PROSITE" id="PS00662"/>
    </source>
</evidence>
<protein>
    <submittedName>
        <fullName evidence="3">PilT/PilU family type 4a pilus ATPase</fullName>
    </submittedName>
</protein>
<feature type="domain" description="Bacterial type II secretion system protein E" evidence="2">
    <location>
        <begin position="194"/>
        <end position="208"/>
    </location>
</feature>
<dbReference type="NCBIfam" id="TIGR01420">
    <property type="entry name" value="pilT_fam"/>
    <property type="match status" value="1"/>
</dbReference>
<gene>
    <name evidence="3" type="ORF">E1H14_03030</name>
</gene>
<evidence type="ECO:0000313" key="4">
    <source>
        <dbReference type="Proteomes" id="UP000325302"/>
    </source>
</evidence>
<dbReference type="PANTHER" id="PTHR30486:SF12">
    <property type="entry name" value="TYPE IV PILUS ATPASE PILU"/>
    <property type="match status" value="1"/>
</dbReference>
<dbReference type="PROSITE" id="PS00662">
    <property type="entry name" value="T2SP_E"/>
    <property type="match status" value="1"/>
</dbReference>
<dbReference type="PANTHER" id="PTHR30486">
    <property type="entry name" value="TWITCHING MOTILITY PROTEIN PILT"/>
    <property type="match status" value="1"/>
</dbReference>
<dbReference type="Gene3D" id="3.30.450.90">
    <property type="match status" value="1"/>
</dbReference>
<proteinExistence type="inferred from homology"/>
<dbReference type="AlphaFoldDB" id="A0A5A9W4N9"/>
<dbReference type="GO" id="GO:0016887">
    <property type="term" value="F:ATP hydrolysis activity"/>
    <property type="evidence" value="ECO:0007669"/>
    <property type="project" value="InterPro"/>
</dbReference>
<dbReference type="CDD" id="cd01131">
    <property type="entry name" value="PilT"/>
    <property type="match status" value="1"/>
</dbReference>
<dbReference type="Pfam" id="PF00437">
    <property type="entry name" value="T2SSE"/>
    <property type="match status" value="1"/>
</dbReference>
<evidence type="ECO:0000313" key="3">
    <source>
        <dbReference type="EMBL" id="KAA0875687.1"/>
    </source>
</evidence>
<sequence>MLDLDRYLKLMVDKQASDLFLSSHALVQMKVQGVMRPLGEKQLSPSLVKEVAYGLMNPGQIADFEKEWEMNFAHEVEGVGRFRVNIYRQRGDVALVIRHIRSEIPSISELNLPSSLQDLVMERNGLILIVGATGSGKSTTLAAMLEHRNLSTSGHILTIEDPIEYLHSSKLSLINQREVGIDTHSFSNALKNAMREAPDVIMIGEIRDRETMEQAIRYSETGHLCLSTLHANNSNQALEHILNFFHETESRKLTMDLSLNLKAVVSLRLVRGLNDQFIPVTEVLVNTPYVSELVARGDFTRLRDVVENAGDGVMHSFDQSLLKLYQQGRISEAEALHNADSRNNMSLKIRLMANSVG</sequence>
<organism evidence="3 4">
    <name type="scientific">Nitrincola tapanii</name>
    <dbReference type="NCBI Taxonomy" id="1708751"/>
    <lineage>
        <taxon>Bacteria</taxon>
        <taxon>Pseudomonadati</taxon>
        <taxon>Pseudomonadota</taxon>
        <taxon>Gammaproteobacteria</taxon>
        <taxon>Oceanospirillales</taxon>
        <taxon>Oceanospirillaceae</taxon>
        <taxon>Nitrincola</taxon>
    </lineage>
</organism>
<keyword evidence="4" id="KW-1185">Reference proteome</keyword>
<comment type="similarity">
    <text evidence="1">Belongs to the GSP E family.</text>
</comment>
<dbReference type="Gene3D" id="3.40.50.300">
    <property type="entry name" value="P-loop containing nucleotide triphosphate hydrolases"/>
    <property type="match status" value="1"/>
</dbReference>
<dbReference type="InterPro" id="IPR001482">
    <property type="entry name" value="T2SS/T4SS_dom"/>
</dbReference>
<dbReference type="EMBL" id="SMRS01000002">
    <property type="protein sequence ID" value="KAA0875687.1"/>
    <property type="molecule type" value="Genomic_DNA"/>
</dbReference>
<dbReference type="Proteomes" id="UP000325302">
    <property type="component" value="Unassembled WGS sequence"/>
</dbReference>
<dbReference type="OrthoDB" id="9776961at2"/>
<dbReference type="InterPro" id="IPR027417">
    <property type="entry name" value="P-loop_NTPase"/>
</dbReference>
<name>A0A5A9W4N9_9GAMM</name>
<dbReference type="RefSeq" id="WP_149389991.1">
    <property type="nucleotide sequence ID" value="NZ_SMRS01000002.1"/>
</dbReference>
<accession>A0A5A9W4N9</accession>
<comment type="caution">
    <text evidence="3">The sequence shown here is derived from an EMBL/GenBank/DDBJ whole genome shotgun (WGS) entry which is preliminary data.</text>
</comment>
<reference evidence="3 4" key="1">
    <citation type="submission" date="2019-03" db="EMBL/GenBank/DDBJ databases">
        <title>Nitrincola sp. nov. isolated from an Indian soda lake.</title>
        <authorList>
            <person name="Joshi A."/>
            <person name="Thite S.V."/>
            <person name="Joseph N."/>
            <person name="Dhotre D."/>
            <person name="Moorthy M."/>
            <person name="Shouche Y.S."/>
        </authorList>
    </citation>
    <scope>NUCLEOTIDE SEQUENCE [LARGE SCALE GENOMIC DNA]</scope>
    <source>
        <strain evidence="3 4">MEB193</strain>
    </source>
</reference>
<evidence type="ECO:0000256" key="1">
    <source>
        <dbReference type="ARBA" id="ARBA00006611"/>
    </source>
</evidence>
<dbReference type="GO" id="GO:0005524">
    <property type="term" value="F:ATP binding"/>
    <property type="evidence" value="ECO:0007669"/>
    <property type="project" value="InterPro"/>
</dbReference>
<dbReference type="InterPro" id="IPR050921">
    <property type="entry name" value="T4SS_GSP_E_ATPase"/>
</dbReference>
<dbReference type="InterPro" id="IPR006321">
    <property type="entry name" value="PilT/PilU"/>
</dbReference>